<dbReference type="KEGG" id="ptx:ABW99_02260"/>
<evidence type="ECO:0000259" key="3">
    <source>
        <dbReference type="Pfam" id="PF07992"/>
    </source>
</evidence>
<dbReference type="STRING" id="445709.ABW99_02260"/>
<dbReference type="InterPro" id="IPR017224">
    <property type="entry name" value="Opine_Oxase_asu/HCN_bsu"/>
</dbReference>
<dbReference type="InterPro" id="IPR023753">
    <property type="entry name" value="FAD/NAD-binding_dom"/>
</dbReference>
<dbReference type="AlphaFoldDB" id="A0A0G3EPG3"/>
<dbReference type="Gene3D" id="1.10.10.1100">
    <property type="entry name" value="BFD-like [2Fe-2S]-binding domain"/>
    <property type="match status" value="1"/>
</dbReference>
<dbReference type="PANTHER" id="PTHR42949">
    <property type="entry name" value="ANAEROBIC GLYCEROL-3-PHOSPHATE DEHYDROGENASE SUBUNIT B"/>
    <property type="match status" value="1"/>
</dbReference>
<dbReference type="Pfam" id="PF07992">
    <property type="entry name" value="Pyr_redox_2"/>
    <property type="match status" value="1"/>
</dbReference>
<dbReference type="InterPro" id="IPR036188">
    <property type="entry name" value="FAD/NAD-bd_sf"/>
</dbReference>
<evidence type="ECO:0000313" key="5">
    <source>
        <dbReference type="Proteomes" id="UP000036700"/>
    </source>
</evidence>
<accession>A0A0G3EPG3</accession>
<dbReference type="SUPFAM" id="SSF51905">
    <property type="entry name" value="FAD/NAD(P)-binding domain"/>
    <property type="match status" value="1"/>
</dbReference>
<dbReference type="RefSeq" id="WP_047212764.1">
    <property type="nucleotide sequence ID" value="NZ_CP011568.3"/>
</dbReference>
<dbReference type="PIRSF" id="PIRSF037495">
    <property type="entry name" value="Opine_OX_OoxA/HcnB"/>
    <property type="match status" value="1"/>
</dbReference>
<dbReference type="OrthoDB" id="9801699at2"/>
<keyword evidence="1" id="KW-0560">Oxidoreductase</keyword>
<dbReference type="Gene3D" id="3.50.50.60">
    <property type="entry name" value="FAD/NAD(P)-binding domain"/>
    <property type="match status" value="2"/>
</dbReference>
<dbReference type="PATRIC" id="fig|445709.3.peg.493"/>
<dbReference type="PANTHER" id="PTHR42949:SF3">
    <property type="entry name" value="ANAEROBIC GLYCEROL-3-PHOSPHATE DEHYDROGENASE SUBUNIT B"/>
    <property type="match status" value="1"/>
</dbReference>
<feature type="domain" description="FAD/NAD(P)-binding" evidence="3">
    <location>
        <begin position="5"/>
        <end position="303"/>
    </location>
</feature>
<protein>
    <submittedName>
        <fullName evidence="4">FAD/NAD(P)-binding oxidoreductase</fullName>
    </submittedName>
</protein>
<proteinExistence type="predicted"/>
<reference evidence="5" key="1">
    <citation type="submission" date="2015-06" db="EMBL/GenBank/DDBJ databases">
        <authorList>
            <person name="Lim Y.L."/>
            <person name="Ee R."/>
            <person name="Yong D."/>
            <person name="How K.Y."/>
            <person name="Yin W.F."/>
            <person name="Chan K.G."/>
        </authorList>
    </citation>
    <scope>NUCLEOTIDE SEQUENCE [LARGE SCALE GENOMIC DNA]</scope>
    <source>
        <strain evidence="5">DSM 25325</strain>
    </source>
</reference>
<dbReference type="InterPro" id="IPR041854">
    <property type="entry name" value="BFD-like_2Fe2S-bd_dom_sf"/>
</dbReference>
<dbReference type="InterPro" id="IPR051691">
    <property type="entry name" value="Metab_Enz_Cyan_OpOx_G3PDH"/>
</dbReference>
<organism evidence="4 5">
    <name type="scientific">Pandoraea thiooxydans</name>
    <dbReference type="NCBI Taxonomy" id="445709"/>
    <lineage>
        <taxon>Bacteria</taxon>
        <taxon>Pseudomonadati</taxon>
        <taxon>Pseudomonadota</taxon>
        <taxon>Betaproteobacteria</taxon>
        <taxon>Burkholderiales</taxon>
        <taxon>Burkholderiaceae</taxon>
        <taxon>Pandoraea</taxon>
    </lineage>
</organism>
<dbReference type="EMBL" id="CP011568">
    <property type="protein sequence ID" value="AKJ67227.1"/>
    <property type="molecule type" value="Genomic_DNA"/>
</dbReference>
<keyword evidence="5" id="KW-1185">Reference proteome</keyword>
<evidence type="ECO:0000256" key="1">
    <source>
        <dbReference type="ARBA" id="ARBA00023002"/>
    </source>
</evidence>
<name>A0A0G3EPG3_9BURK</name>
<keyword evidence="2" id="KW-0732">Signal</keyword>
<evidence type="ECO:0000256" key="2">
    <source>
        <dbReference type="SAM" id="SignalP"/>
    </source>
</evidence>
<dbReference type="GO" id="GO:0016491">
    <property type="term" value="F:oxidoreductase activity"/>
    <property type="evidence" value="ECO:0007669"/>
    <property type="project" value="UniProtKB-KW"/>
</dbReference>
<evidence type="ECO:0000313" key="4">
    <source>
        <dbReference type="EMBL" id="AKJ67227.1"/>
    </source>
</evidence>
<sequence length="430" mass="44887">MILYFDILIIGAGPAGLSAAAVAAGCGARVGIVDDNPLPGGQIWRQGPAHPPAVPARALLEQLAGHPNVMRLSGTRVVQSLGPGRLLAEDAQQSLMLGYGKLILATGARERFLPFPGWTLPGVTGAGGLQALIKGGTPVRGQRVVMAGSGPLLWAAAASARAAGARIVAIVEQAPAPAVARFARALVHTPAKLTQALRLRLGLWQTPYWRGAYVTAAHGDARLDHVTIRRQGRETLVPCDRLGCAYGLLSNTEVAAALGCRLDLDAANANAPVIAVDAWQASSVADVFAAGECTGVGGMELAAVEGRIAAYAALGQRDEARRSFPARERYRQFAARLHAAFALDPVLRSLARADTLLCRCEDVTFGQAAAHDSWRSAKLHTRCGMGPCQGKVCGSAAGFCLGWQTPGTQAPRPPFAPARIDTLMQGESNS</sequence>
<gene>
    <name evidence="4" type="ORF">ABW99_02260</name>
</gene>
<feature type="signal peptide" evidence="2">
    <location>
        <begin position="1"/>
        <end position="23"/>
    </location>
</feature>
<feature type="chain" id="PRO_5002553633" evidence="2">
    <location>
        <begin position="24"/>
        <end position="430"/>
    </location>
</feature>
<dbReference type="PRINTS" id="PR00469">
    <property type="entry name" value="PNDRDTASEII"/>
</dbReference>
<dbReference type="PRINTS" id="PR00368">
    <property type="entry name" value="FADPNR"/>
</dbReference>
<dbReference type="Proteomes" id="UP000036700">
    <property type="component" value="Chromosome"/>
</dbReference>